<sequence>MNILMLSSTFPYPPTKGRKQLRTFHLLKQLSKNNSVTLVSQPAEDVAEEEIEYLEEQVEQLVTFSPPTASDNLGILDKAKRLGTFIQQGIAPQILDKYSPIIQEWLDHAFANGQFDVISCQDSNDEIYIRPQWREQKGIVLDLHISESGKYKQQLDPKTPEKDQFNLGWLRRYEQNYLEKFSAIVTLTSIDRRLLKELNPESQIFVIPNGVNLTHFSRRITNQGGQRLVFFGKMDNAANIDAACFLASEIFPAIRQRYPEATLELVGANPSREVLALDSLAGVRVTGEVTSVLEYLHWATVCVIPIRKRIGLTNRTLEAMAAGVPVVGSDRALAGLEVDGSNVLLRAMRANTVEEYVYAIGRLFSEPKLREKLSENGRFLVESEYTWEKVGQKYEQVLFEACQQST</sequence>
<keyword evidence="3" id="KW-1185">Reference proteome</keyword>
<evidence type="ECO:0000313" key="3">
    <source>
        <dbReference type="Proteomes" id="UP000010473"/>
    </source>
</evidence>
<accession>K9XSS3</accession>
<dbReference type="HOGENOM" id="CLU_028014_3_0_3"/>
<evidence type="ECO:0000259" key="1">
    <source>
        <dbReference type="Pfam" id="PF13439"/>
    </source>
</evidence>
<dbReference type="PANTHER" id="PTHR12526">
    <property type="entry name" value="GLYCOSYLTRANSFERASE"/>
    <property type="match status" value="1"/>
</dbReference>
<keyword evidence="2" id="KW-0808">Transferase</keyword>
<dbReference type="OrthoDB" id="9807209at2"/>
<protein>
    <submittedName>
        <fullName evidence="2">Glycosyl transferase group 1</fullName>
    </submittedName>
</protein>
<evidence type="ECO:0000313" key="2">
    <source>
        <dbReference type="EMBL" id="AFZ35121.1"/>
    </source>
</evidence>
<dbReference type="GO" id="GO:0016757">
    <property type="term" value="F:glycosyltransferase activity"/>
    <property type="evidence" value="ECO:0007669"/>
    <property type="project" value="TreeGrafter"/>
</dbReference>
<dbReference type="PATRIC" id="fig|111780.3.peg.1619"/>
<name>K9XSS3_STAC7</name>
<dbReference type="STRING" id="111780.Sta7437_1554"/>
<organism evidence="2 3">
    <name type="scientific">Stanieria cyanosphaera (strain ATCC 29371 / PCC 7437)</name>
    <dbReference type="NCBI Taxonomy" id="111780"/>
    <lineage>
        <taxon>Bacteria</taxon>
        <taxon>Bacillati</taxon>
        <taxon>Cyanobacteriota</taxon>
        <taxon>Cyanophyceae</taxon>
        <taxon>Pleurocapsales</taxon>
        <taxon>Dermocarpellaceae</taxon>
        <taxon>Stanieria</taxon>
    </lineage>
</organism>
<dbReference type="eggNOG" id="COG0438">
    <property type="taxonomic scope" value="Bacteria"/>
</dbReference>
<dbReference type="RefSeq" id="WP_015192792.1">
    <property type="nucleotide sequence ID" value="NC_019748.1"/>
</dbReference>
<proteinExistence type="predicted"/>
<dbReference type="Gene3D" id="3.40.50.2000">
    <property type="entry name" value="Glycogen Phosphorylase B"/>
    <property type="match status" value="2"/>
</dbReference>
<dbReference type="KEGG" id="scs:Sta7437_1554"/>
<dbReference type="Proteomes" id="UP000010473">
    <property type="component" value="Chromosome"/>
</dbReference>
<dbReference type="InterPro" id="IPR028098">
    <property type="entry name" value="Glyco_trans_4-like_N"/>
</dbReference>
<reference evidence="3" key="1">
    <citation type="journal article" date="2013" name="Proc. Natl. Acad. Sci. U.S.A.">
        <title>Improving the coverage of the cyanobacterial phylum using diversity-driven genome sequencing.</title>
        <authorList>
            <person name="Shih P.M."/>
            <person name="Wu D."/>
            <person name="Latifi A."/>
            <person name="Axen S.D."/>
            <person name="Fewer D.P."/>
            <person name="Talla E."/>
            <person name="Calteau A."/>
            <person name="Cai F."/>
            <person name="Tandeau de Marsac N."/>
            <person name="Rippka R."/>
            <person name="Herdman M."/>
            <person name="Sivonen K."/>
            <person name="Coursin T."/>
            <person name="Laurent T."/>
            <person name="Goodwin L."/>
            <person name="Nolan M."/>
            <person name="Davenport K.W."/>
            <person name="Han C.S."/>
            <person name="Rubin E.M."/>
            <person name="Eisen J.A."/>
            <person name="Woyke T."/>
            <person name="Gugger M."/>
            <person name="Kerfeld C.A."/>
        </authorList>
    </citation>
    <scope>NUCLEOTIDE SEQUENCE [LARGE SCALE GENOMIC DNA]</scope>
    <source>
        <strain evidence="3">ATCC 29371 / PCC 7437</strain>
    </source>
</reference>
<dbReference type="EMBL" id="CP003653">
    <property type="protein sequence ID" value="AFZ35121.1"/>
    <property type="molecule type" value="Genomic_DNA"/>
</dbReference>
<dbReference type="AlphaFoldDB" id="K9XSS3"/>
<dbReference type="SUPFAM" id="SSF53756">
    <property type="entry name" value="UDP-Glycosyltransferase/glycogen phosphorylase"/>
    <property type="match status" value="1"/>
</dbReference>
<dbReference type="CDD" id="cd03801">
    <property type="entry name" value="GT4_PimA-like"/>
    <property type="match status" value="1"/>
</dbReference>
<dbReference type="PANTHER" id="PTHR12526:SF600">
    <property type="entry name" value="GLYCOSYL TRANSFERASE GROUP 1"/>
    <property type="match status" value="1"/>
</dbReference>
<gene>
    <name evidence="2" type="ordered locus">Sta7437_1554</name>
</gene>
<feature type="domain" description="Glycosyltransferase subfamily 4-like N-terminal" evidence="1">
    <location>
        <begin position="99"/>
        <end position="214"/>
    </location>
</feature>
<dbReference type="Pfam" id="PF13692">
    <property type="entry name" value="Glyco_trans_1_4"/>
    <property type="match status" value="1"/>
</dbReference>
<dbReference type="Pfam" id="PF13439">
    <property type="entry name" value="Glyco_transf_4"/>
    <property type="match status" value="1"/>
</dbReference>